<proteinExistence type="inferred from homology"/>
<gene>
    <name evidence="8" type="primary">uxaC_2</name>
    <name evidence="7" type="synonym">uxaC</name>
    <name evidence="8" type="ORF">CCY01nite_29010</name>
</gene>
<dbReference type="PANTHER" id="PTHR30068">
    <property type="entry name" value="URONATE ISOMERASE"/>
    <property type="match status" value="1"/>
</dbReference>
<dbReference type="Gene3D" id="1.10.2020.10">
    <property type="entry name" value="uronate isomerase, domain 2, chain A"/>
    <property type="match status" value="1"/>
</dbReference>
<dbReference type="PANTHER" id="PTHR30068:SF4">
    <property type="entry name" value="URONATE ISOMERASE"/>
    <property type="match status" value="1"/>
</dbReference>
<dbReference type="AlphaFoldDB" id="A0A512RLR1"/>
<evidence type="ECO:0000256" key="5">
    <source>
        <dbReference type="ARBA" id="ARBA00020555"/>
    </source>
</evidence>
<keyword evidence="6 7" id="KW-0413">Isomerase</keyword>
<evidence type="ECO:0000256" key="2">
    <source>
        <dbReference type="ARBA" id="ARBA00004892"/>
    </source>
</evidence>
<organism evidence="8 9">
    <name type="scientific">Chitinophaga cymbidii</name>
    <dbReference type="NCBI Taxonomy" id="1096750"/>
    <lineage>
        <taxon>Bacteria</taxon>
        <taxon>Pseudomonadati</taxon>
        <taxon>Bacteroidota</taxon>
        <taxon>Chitinophagia</taxon>
        <taxon>Chitinophagales</taxon>
        <taxon>Chitinophagaceae</taxon>
        <taxon>Chitinophaga</taxon>
    </lineage>
</organism>
<dbReference type="GO" id="GO:0008880">
    <property type="term" value="F:glucuronate isomerase activity"/>
    <property type="evidence" value="ECO:0007669"/>
    <property type="project" value="UniProtKB-UniRule"/>
</dbReference>
<dbReference type="SUPFAM" id="SSF51556">
    <property type="entry name" value="Metallo-dependent hydrolases"/>
    <property type="match status" value="1"/>
</dbReference>
<accession>A0A512RLR1</accession>
<comment type="pathway">
    <text evidence="2 7">Carbohydrate metabolism; pentose and glucuronate interconversion.</text>
</comment>
<comment type="catalytic activity">
    <reaction evidence="1 7">
        <text>D-glucuronate = D-fructuronate</text>
        <dbReference type="Rhea" id="RHEA:13049"/>
        <dbReference type="ChEBI" id="CHEBI:58720"/>
        <dbReference type="ChEBI" id="CHEBI:59863"/>
        <dbReference type="EC" id="5.3.1.12"/>
    </reaction>
</comment>
<evidence type="ECO:0000256" key="1">
    <source>
        <dbReference type="ARBA" id="ARBA00001165"/>
    </source>
</evidence>
<evidence type="ECO:0000313" key="9">
    <source>
        <dbReference type="Proteomes" id="UP000321436"/>
    </source>
</evidence>
<comment type="caution">
    <text evidence="8">The sequence shown here is derived from an EMBL/GenBank/DDBJ whole genome shotgun (WGS) entry which is preliminary data.</text>
</comment>
<dbReference type="OrthoDB" id="9766564at2"/>
<evidence type="ECO:0000256" key="6">
    <source>
        <dbReference type="ARBA" id="ARBA00023235"/>
    </source>
</evidence>
<dbReference type="Proteomes" id="UP000321436">
    <property type="component" value="Unassembled WGS sequence"/>
</dbReference>
<dbReference type="HAMAP" id="MF_00675">
    <property type="entry name" value="UxaC"/>
    <property type="match status" value="1"/>
</dbReference>
<sequence>MKQFLDEHFLLETPTAQQLYHDFAKHMPVIDYHCHLPPDQIAGDINFGNLTQAWLYGDHYKWRAMRTNGINERFCTGDAKDEEKFAKWAETVPYTMRNPLYHWTHLELQRYFDVHNILNAQSAAGIYAACTEKLQSKEYSVRNLLHKMQVKVVCTTDDPVDSLEYHRQIKKEGIGIRVLPAFRPDKAMAVEDAATFNQYLGRLEAASGIAIVTYQQYLDALKQRHDYFASMECSVSDHGLERIYADDYTEQEIAAAFSKIRSGKALSVEEQSKFKSAMLTVFAQWDHEKGWVQQYHLGALRNNNSRMLRQLGPDTGWDSIGDFPQAVALAKFLNRLDANDQLAKTIIYNLNPSDNELMATMAGNFNDGSFPGKVQFGSAWWFLDQKDGMIKQLNALSNMGLLSRFVGMLTDSRSFLSYPRHEYFRRILCNLFGEEIEKGELPNDIKWVGSMVEQVCYHNAVRYFNWMSE</sequence>
<protein>
    <recommendedName>
        <fullName evidence="5 7">Uronate isomerase</fullName>
        <ecNumber evidence="4 7">5.3.1.12</ecNumber>
    </recommendedName>
    <alternativeName>
        <fullName evidence="7">Glucuronate isomerase</fullName>
    </alternativeName>
    <alternativeName>
        <fullName evidence="7">Uronic isomerase</fullName>
    </alternativeName>
</protein>
<dbReference type="InterPro" id="IPR003766">
    <property type="entry name" value="Uronate_isomerase"/>
</dbReference>
<evidence type="ECO:0000256" key="3">
    <source>
        <dbReference type="ARBA" id="ARBA00008397"/>
    </source>
</evidence>
<dbReference type="GO" id="GO:0042840">
    <property type="term" value="P:D-glucuronate catabolic process"/>
    <property type="evidence" value="ECO:0007669"/>
    <property type="project" value="TreeGrafter"/>
</dbReference>
<evidence type="ECO:0000256" key="4">
    <source>
        <dbReference type="ARBA" id="ARBA00012546"/>
    </source>
</evidence>
<comment type="catalytic activity">
    <reaction evidence="7">
        <text>aldehydo-D-galacturonate = keto-D-tagaturonate</text>
        <dbReference type="Rhea" id="RHEA:27702"/>
        <dbReference type="ChEBI" id="CHEBI:12952"/>
        <dbReference type="ChEBI" id="CHEBI:17886"/>
    </reaction>
</comment>
<dbReference type="NCBIfam" id="NF002794">
    <property type="entry name" value="PRK02925.1"/>
    <property type="match status" value="1"/>
</dbReference>
<evidence type="ECO:0000256" key="7">
    <source>
        <dbReference type="HAMAP-Rule" id="MF_00675"/>
    </source>
</evidence>
<dbReference type="Pfam" id="PF02614">
    <property type="entry name" value="UxaC"/>
    <property type="match status" value="1"/>
</dbReference>
<dbReference type="EMBL" id="BKAU01000002">
    <property type="protein sequence ID" value="GEP96641.1"/>
    <property type="molecule type" value="Genomic_DNA"/>
</dbReference>
<dbReference type="InterPro" id="IPR032466">
    <property type="entry name" value="Metal_Hydrolase"/>
</dbReference>
<evidence type="ECO:0000313" key="8">
    <source>
        <dbReference type="EMBL" id="GEP96641.1"/>
    </source>
</evidence>
<dbReference type="Gene3D" id="3.20.20.140">
    <property type="entry name" value="Metal-dependent hydrolases"/>
    <property type="match status" value="1"/>
</dbReference>
<dbReference type="UniPathway" id="UPA00246"/>
<dbReference type="GO" id="GO:0019698">
    <property type="term" value="P:D-galacturonate catabolic process"/>
    <property type="evidence" value="ECO:0007669"/>
    <property type="project" value="TreeGrafter"/>
</dbReference>
<dbReference type="EC" id="5.3.1.12" evidence="4 7"/>
<reference evidence="8 9" key="1">
    <citation type="submission" date="2019-07" db="EMBL/GenBank/DDBJ databases">
        <title>Whole genome shotgun sequence of Chitinophaga cymbidii NBRC 109752.</title>
        <authorList>
            <person name="Hosoyama A."/>
            <person name="Uohara A."/>
            <person name="Ohji S."/>
            <person name="Ichikawa N."/>
        </authorList>
    </citation>
    <scope>NUCLEOTIDE SEQUENCE [LARGE SCALE GENOMIC DNA]</scope>
    <source>
        <strain evidence="8 9">NBRC 109752</strain>
    </source>
</reference>
<name>A0A512RLR1_9BACT</name>
<comment type="similarity">
    <text evidence="3 7">Belongs to the metallo-dependent hydrolases superfamily. Uronate isomerase family.</text>
</comment>
<keyword evidence="9" id="KW-1185">Reference proteome</keyword>
<dbReference type="RefSeq" id="WP_146863034.1">
    <property type="nucleotide sequence ID" value="NZ_BKAU01000002.1"/>
</dbReference>